<dbReference type="EMBL" id="KI674966">
    <property type="protein sequence ID" value="ETL31810.1"/>
    <property type="molecule type" value="Genomic_DNA"/>
</dbReference>
<reference evidence="2" key="1">
    <citation type="submission" date="2013-11" db="EMBL/GenBank/DDBJ databases">
        <title>The Genome Sequence of Phytophthora parasitica CJ02B3.</title>
        <authorList>
            <consortium name="The Broad Institute Genomics Platform"/>
            <person name="Russ C."/>
            <person name="Tyler B."/>
            <person name="Panabieres F."/>
            <person name="Shan W."/>
            <person name="Tripathy S."/>
            <person name="Grunwald N."/>
            <person name="Machado M."/>
            <person name="Johnson C.S."/>
            <person name="Arredondo F."/>
            <person name="Hong C."/>
            <person name="Coffey M."/>
            <person name="Young S.K."/>
            <person name="Zeng Q."/>
            <person name="Gargeya S."/>
            <person name="Fitzgerald M."/>
            <person name="Abouelleil A."/>
            <person name="Alvarado L."/>
            <person name="Chapman S.B."/>
            <person name="Gainer-Dewar J."/>
            <person name="Goldberg J."/>
            <person name="Griggs A."/>
            <person name="Gujja S."/>
            <person name="Hansen M."/>
            <person name="Howarth C."/>
            <person name="Imamovic A."/>
            <person name="Ireland A."/>
            <person name="Larimer J."/>
            <person name="McCowan C."/>
            <person name="Murphy C."/>
            <person name="Pearson M."/>
            <person name="Poon T.W."/>
            <person name="Priest M."/>
            <person name="Roberts A."/>
            <person name="Saif S."/>
            <person name="Shea T."/>
            <person name="Sykes S."/>
            <person name="Wortman J."/>
            <person name="Nusbaum C."/>
            <person name="Birren B."/>
        </authorList>
    </citation>
    <scope>NUCLEOTIDE SEQUENCE [LARGE SCALE GENOMIC DNA]</scope>
    <source>
        <strain evidence="2">CJ02B3</strain>
    </source>
</reference>
<dbReference type="AlphaFoldDB" id="W2G851"/>
<gene>
    <name evidence="2" type="ORF">L915_15571</name>
    <name evidence="3" type="ORF">L916_15469</name>
</gene>
<dbReference type="Proteomes" id="UP000053864">
    <property type="component" value="Unassembled WGS sequence"/>
</dbReference>
<dbReference type="EMBL" id="KI688207">
    <property type="protein sequence ID" value="ETK78381.1"/>
    <property type="molecule type" value="Genomic_DNA"/>
</dbReference>
<protein>
    <submittedName>
        <fullName evidence="2">Uncharacterized protein</fullName>
    </submittedName>
</protein>
<sequence length="47" mass="5543">MSYMRCVWWARVRWALCCLGVKAVVRHGHLSAVLNVQMCVFVDTLFW</sequence>
<evidence type="ECO:0000313" key="3">
    <source>
        <dbReference type="EMBL" id="ETL31810.1"/>
    </source>
</evidence>
<feature type="chain" id="PRO_5007733058" evidence="1">
    <location>
        <begin position="24"/>
        <end position="47"/>
    </location>
</feature>
<evidence type="ECO:0000256" key="1">
    <source>
        <dbReference type="SAM" id="SignalP"/>
    </source>
</evidence>
<organism evidence="2">
    <name type="scientific">Phytophthora nicotianae</name>
    <name type="common">Potato buckeye rot agent</name>
    <name type="synonym">Phytophthora parasitica</name>
    <dbReference type="NCBI Taxonomy" id="4792"/>
    <lineage>
        <taxon>Eukaryota</taxon>
        <taxon>Sar</taxon>
        <taxon>Stramenopiles</taxon>
        <taxon>Oomycota</taxon>
        <taxon>Peronosporomycetes</taxon>
        <taxon>Peronosporales</taxon>
        <taxon>Peronosporaceae</taxon>
        <taxon>Phytophthora</taxon>
    </lineage>
</organism>
<dbReference type="Proteomes" id="UP000053236">
    <property type="component" value="Unassembled WGS sequence"/>
</dbReference>
<proteinExistence type="predicted"/>
<feature type="signal peptide" evidence="1">
    <location>
        <begin position="1"/>
        <end position="23"/>
    </location>
</feature>
<keyword evidence="1" id="KW-0732">Signal</keyword>
<reference evidence="3" key="2">
    <citation type="submission" date="2013-11" db="EMBL/GenBank/DDBJ databases">
        <title>The Genome Sequence of Phytophthora parasitica CJ05E6.</title>
        <authorList>
            <consortium name="The Broad Institute Genomics Platform"/>
            <person name="Russ C."/>
            <person name="Tyler B."/>
            <person name="Panabieres F."/>
            <person name="Shan W."/>
            <person name="Tripathy S."/>
            <person name="Grunwald N."/>
            <person name="Machado M."/>
            <person name="Johnson C.S."/>
            <person name="Arredondo F."/>
            <person name="Hong C."/>
            <person name="Coffey M."/>
            <person name="Young S.K."/>
            <person name="Zeng Q."/>
            <person name="Gargeya S."/>
            <person name="Fitzgerald M."/>
            <person name="Abouelleil A."/>
            <person name="Alvarado L."/>
            <person name="Chapman S.B."/>
            <person name="Gainer-Dewar J."/>
            <person name="Goldberg J."/>
            <person name="Griggs A."/>
            <person name="Gujja S."/>
            <person name="Hansen M."/>
            <person name="Howarth C."/>
            <person name="Imamovic A."/>
            <person name="Ireland A."/>
            <person name="Larimer J."/>
            <person name="McCowan C."/>
            <person name="Murphy C."/>
            <person name="Pearson M."/>
            <person name="Poon T.W."/>
            <person name="Priest M."/>
            <person name="Roberts A."/>
            <person name="Saif S."/>
            <person name="Shea T."/>
            <person name="Sykes S."/>
            <person name="Wortman J."/>
            <person name="Nusbaum C."/>
            <person name="Birren B."/>
        </authorList>
    </citation>
    <scope>NUCLEOTIDE SEQUENCE [LARGE SCALE GENOMIC DNA]</scope>
    <source>
        <strain evidence="3">CJ05E6</strain>
    </source>
</reference>
<name>W2G851_PHYNI</name>
<accession>W2G851</accession>
<evidence type="ECO:0000313" key="2">
    <source>
        <dbReference type="EMBL" id="ETK78381.1"/>
    </source>
</evidence>